<keyword evidence="3" id="KW-1185">Reference proteome</keyword>
<evidence type="ECO:0008006" key="4">
    <source>
        <dbReference type="Google" id="ProtNLM"/>
    </source>
</evidence>
<name>A0A8J3ZHM8_9ACTN</name>
<evidence type="ECO:0000256" key="1">
    <source>
        <dbReference type="SAM" id="MobiDB-lite"/>
    </source>
</evidence>
<feature type="compositionally biased region" description="Low complexity" evidence="1">
    <location>
        <begin position="22"/>
        <end position="38"/>
    </location>
</feature>
<dbReference type="Proteomes" id="UP000612585">
    <property type="component" value="Unassembled WGS sequence"/>
</dbReference>
<feature type="region of interest" description="Disordered" evidence="1">
    <location>
        <begin position="1"/>
        <end position="38"/>
    </location>
</feature>
<evidence type="ECO:0000313" key="2">
    <source>
        <dbReference type="EMBL" id="GIJ64354.1"/>
    </source>
</evidence>
<dbReference type="InterPro" id="IPR025855">
    <property type="entry name" value="Replic_Relax"/>
</dbReference>
<dbReference type="Pfam" id="PF13814">
    <property type="entry name" value="Replic_Relax"/>
    <property type="match status" value="1"/>
</dbReference>
<protein>
    <recommendedName>
        <fullName evidence="4">Replication-relaxation</fullName>
    </recommendedName>
</protein>
<dbReference type="RefSeq" id="WP_204012762.1">
    <property type="nucleotide sequence ID" value="NZ_BOPG01000115.1"/>
</dbReference>
<reference evidence="2" key="1">
    <citation type="submission" date="2021-01" db="EMBL/GenBank/DDBJ databases">
        <title>Whole genome shotgun sequence of Virgisporangium aurantiacum NBRC 16421.</title>
        <authorList>
            <person name="Komaki H."/>
            <person name="Tamura T."/>
        </authorList>
    </citation>
    <scope>NUCLEOTIDE SEQUENCE</scope>
    <source>
        <strain evidence="2">NBRC 16421</strain>
    </source>
</reference>
<comment type="caution">
    <text evidence="2">The sequence shown here is derived from an EMBL/GenBank/DDBJ whole genome shotgun (WGS) entry which is preliminary data.</text>
</comment>
<sequence>MSEPRPPRHPPAGKSPALSTGASPASRSTSLRSASASPVSAASQPAALDVLAVQSRLTARDRTIIDWLDRHGVLTTGQITGALFSSPVTASHRLAKLRAMAVVDRFRHPAPAGGFGPWHWVIGLLGARIAAASRGAKPPTRAALQARHDKLTVSPKLPHLLGTNQFFINLYVHTLSHPHTRLVRWWSERDTARRYNARIHPDGHALWRDQDIVIGIFVEYDRGTEDLWRLVRKLAAYDQIAAEGGVCYPVLFWLHSTRREAALHAEFARRRPIGPVPVATAVHDPAGPGPAGSVWALVGAPEPRRCLAELPFDHGDPLQLAPNLCDPDLDPELGQDLQAG</sequence>
<accession>A0A8J3ZHM8</accession>
<gene>
    <name evidence="2" type="ORF">Vau01_118700</name>
</gene>
<evidence type="ECO:0000313" key="3">
    <source>
        <dbReference type="Proteomes" id="UP000612585"/>
    </source>
</evidence>
<organism evidence="2 3">
    <name type="scientific">Virgisporangium aurantiacum</name>
    <dbReference type="NCBI Taxonomy" id="175570"/>
    <lineage>
        <taxon>Bacteria</taxon>
        <taxon>Bacillati</taxon>
        <taxon>Actinomycetota</taxon>
        <taxon>Actinomycetes</taxon>
        <taxon>Micromonosporales</taxon>
        <taxon>Micromonosporaceae</taxon>
        <taxon>Virgisporangium</taxon>
    </lineage>
</organism>
<dbReference type="EMBL" id="BOPG01000115">
    <property type="protein sequence ID" value="GIJ64354.1"/>
    <property type="molecule type" value="Genomic_DNA"/>
</dbReference>
<dbReference type="AlphaFoldDB" id="A0A8J3ZHM8"/>
<proteinExistence type="predicted"/>